<organism evidence="7 8">
    <name type="scientific">Phenylobacterium soli</name>
    <dbReference type="NCBI Taxonomy" id="2170551"/>
    <lineage>
        <taxon>Bacteria</taxon>
        <taxon>Pseudomonadati</taxon>
        <taxon>Pseudomonadota</taxon>
        <taxon>Alphaproteobacteria</taxon>
        <taxon>Caulobacterales</taxon>
        <taxon>Caulobacteraceae</taxon>
        <taxon>Phenylobacterium</taxon>
    </lineage>
</organism>
<evidence type="ECO:0000313" key="8">
    <source>
        <dbReference type="Proteomes" id="UP000249254"/>
    </source>
</evidence>
<keyword evidence="3" id="KW-0804">Transcription</keyword>
<feature type="domain" description="HTH tetR-type" evidence="6">
    <location>
        <begin position="26"/>
        <end position="86"/>
    </location>
</feature>
<accession>A0A328AFB1</accession>
<dbReference type="PANTHER" id="PTHR30055:SF234">
    <property type="entry name" value="HTH-TYPE TRANSCRIPTIONAL REGULATOR BETI"/>
    <property type="match status" value="1"/>
</dbReference>
<feature type="compositionally biased region" description="Polar residues" evidence="5">
    <location>
        <begin position="1"/>
        <end position="10"/>
    </location>
</feature>
<sequence>MKHISPNQVAGETAVKMPTRRALAKQQTRAKVLSAARRLFSEHGYEGATIRDIAAAAGMSTGAVFANFNDKSDLFLEIMAQDLTALIEAMREAAAKGRGVEDILLKMFAAGYAFYKSQLPLARAAFSVSWAPQDGPVLRNAPQSHAMHELFTEQLTLAVERGELGQEAEIKLRSQMLFDAYLSNYPQAIFEGWSLDALQARARDQIRILLAGARRG</sequence>
<evidence type="ECO:0000256" key="4">
    <source>
        <dbReference type="PROSITE-ProRule" id="PRU00335"/>
    </source>
</evidence>
<evidence type="ECO:0000256" key="5">
    <source>
        <dbReference type="SAM" id="MobiDB-lite"/>
    </source>
</evidence>
<keyword evidence="8" id="KW-1185">Reference proteome</keyword>
<dbReference type="GO" id="GO:0000976">
    <property type="term" value="F:transcription cis-regulatory region binding"/>
    <property type="evidence" value="ECO:0007669"/>
    <property type="project" value="TreeGrafter"/>
</dbReference>
<dbReference type="Proteomes" id="UP000249254">
    <property type="component" value="Unassembled WGS sequence"/>
</dbReference>
<dbReference type="OrthoDB" id="9816431at2"/>
<dbReference type="Pfam" id="PF00440">
    <property type="entry name" value="TetR_N"/>
    <property type="match status" value="1"/>
</dbReference>
<evidence type="ECO:0000256" key="2">
    <source>
        <dbReference type="ARBA" id="ARBA00023125"/>
    </source>
</evidence>
<dbReference type="Gene3D" id="1.10.357.10">
    <property type="entry name" value="Tetracycline Repressor, domain 2"/>
    <property type="match status" value="1"/>
</dbReference>
<feature type="DNA-binding region" description="H-T-H motif" evidence="4">
    <location>
        <begin position="49"/>
        <end position="68"/>
    </location>
</feature>
<dbReference type="EMBL" id="QFYQ01000001">
    <property type="protein sequence ID" value="RAK53215.1"/>
    <property type="molecule type" value="Genomic_DNA"/>
</dbReference>
<evidence type="ECO:0000259" key="6">
    <source>
        <dbReference type="PROSITE" id="PS50977"/>
    </source>
</evidence>
<dbReference type="InterPro" id="IPR001647">
    <property type="entry name" value="HTH_TetR"/>
</dbReference>
<dbReference type="PROSITE" id="PS50977">
    <property type="entry name" value="HTH_TETR_2"/>
    <property type="match status" value="1"/>
</dbReference>
<evidence type="ECO:0000313" key="7">
    <source>
        <dbReference type="EMBL" id="RAK53215.1"/>
    </source>
</evidence>
<dbReference type="PANTHER" id="PTHR30055">
    <property type="entry name" value="HTH-TYPE TRANSCRIPTIONAL REGULATOR RUTR"/>
    <property type="match status" value="1"/>
</dbReference>
<dbReference type="InterPro" id="IPR050109">
    <property type="entry name" value="HTH-type_TetR-like_transc_reg"/>
</dbReference>
<dbReference type="GO" id="GO:0003700">
    <property type="term" value="F:DNA-binding transcription factor activity"/>
    <property type="evidence" value="ECO:0007669"/>
    <property type="project" value="TreeGrafter"/>
</dbReference>
<dbReference type="SUPFAM" id="SSF46689">
    <property type="entry name" value="Homeodomain-like"/>
    <property type="match status" value="1"/>
</dbReference>
<keyword evidence="1" id="KW-0805">Transcription regulation</keyword>
<dbReference type="PRINTS" id="PR00455">
    <property type="entry name" value="HTHTETR"/>
</dbReference>
<evidence type="ECO:0000256" key="3">
    <source>
        <dbReference type="ARBA" id="ARBA00023163"/>
    </source>
</evidence>
<comment type="caution">
    <text evidence="7">The sequence shown here is derived from an EMBL/GenBank/DDBJ whole genome shotgun (WGS) entry which is preliminary data.</text>
</comment>
<dbReference type="AlphaFoldDB" id="A0A328AFB1"/>
<gene>
    <name evidence="7" type="ORF">DJ017_01065</name>
</gene>
<keyword evidence="2 4" id="KW-0238">DNA-binding</keyword>
<proteinExistence type="predicted"/>
<protein>
    <submittedName>
        <fullName evidence="7">TetR/AcrR family transcriptional regulator</fullName>
    </submittedName>
</protein>
<evidence type="ECO:0000256" key="1">
    <source>
        <dbReference type="ARBA" id="ARBA00023015"/>
    </source>
</evidence>
<dbReference type="InterPro" id="IPR009057">
    <property type="entry name" value="Homeodomain-like_sf"/>
</dbReference>
<reference evidence="8" key="1">
    <citation type="submission" date="2018-05" db="EMBL/GenBank/DDBJ databases">
        <authorList>
            <person name="Li X."/>
        </authorList>
    </citation>
    <scope>NUCLEOTIDE SEQUENCE [LARGE SCALE GENOMIC DNA]</scope>
    <source>
        <strain evidence="8">LX32</strain>
    </source>
</reference>
<dbReference type="RefSeq" id="WP_111526967.1">
    <property type="nucleotide sequence ID" value="NZ_JBHRSG010000001.1"/>
</dbReference>
<name>A0A328AFB1_9CAUL</name>
<feature type="region of interest" description="Disordered" evidence="5">
    <location>
        <begin position="1"/>
        <end position="20"/>
    </location>
</feature>